<evidence type="ECO:0000313" key="2">
    <source>
        <dbReference type="EMBL" id="DAE08275.1"/>
    </source>
</evidence>
<keyword evidence="1" id="KW-0472">Membrane</keyword>
<dbReference type="EMBL" id="BK015467">
    <property type="protein sequence ID" value="DAE08275.1"/>
    <property type="molecule type" value="Genomic_DNA"/>
</dbReference>
<name>A0A8S5PP49_9CAUD</name>
<accession>A0A8S5PP49</accession>
<keyword evidence="1" id="KW-1133">Transmembrane helix</keyword>
<sequence length="149" mass="17295">MLLKDVFALIEFKDFVSALFSVVFVGSIFIQIAPIKVNPWDKLLKWAGDRINHNVNQKIDTLEKKLDDHIATDTARRVDDIRNTILVFANECSRGIVHSKEQFRFIVSKCDSYEQYVEDNHLKNGVITEATKLIKDTYQDHLKHDSFLK</sequence>
<feature type="transmembrane region" description="Helical" evidence="1">
    <location>
        <begin position="15"/>
        <end position="35"/>
    </location>
</feature>
<evidence type="ECO:0000256" key="1">
    <source>
        <dbReference type="SAM" id="Phobius"/>
    </source>
</evidence>
<reference evidence="2" key="1">
    <citation type="journal article" date="2021" name="Proc. Natl. Acad. Sci. U.S.A.">
        <title>A Catalog of Tens of Thousands of Viruses from Human Metagenomes Reveals Hidden Associations with Chronic Diseases.</title>
        <authorList>
            <person name="Tisza M.J."/>
            <person name="Buck C.B."/>
        </authorList>
    </citation>
    <scope>NUCLEOTIDE SEQUENCE</scope>
    <source>
        <strain evidence="2">CtnsL8</strain>
    </source>
</reference>
<proteinExistence type="predicted"/>
<organism evidence="2">
    <name type="scientific">Siphoviridae sp. ctnsL8</name>
    <dbReference type="NCBI Taxonomy" id="2825666"/>
    <lineage>
        <taxon>Viruses</taxon>
        <taxon>Duplodnaviria</taxon>
        <taxon>Heunggongvirae</taxon>
        <taxon>Uroviricota</taxon>
        <taxon>Caudoviricetes</taxon>
    </lineage>
</organism>
<protein>
    <submittedName>
        <fullName evidence="2">Uncharacterized protein</fullName>
    </submittedName>
</protein>
<keyword evidence="1" id="KW-0812">Transmembrane</keyword>